<evidence type="ECO:0000256" key="6">
    <source>
        <dbReference type="SAM" id="Phobius"/>
    </source>
</evidence>
<dbReference type="HOGENOM" id="CLU_2698254_0_0_3"/>
<evidence type="ECO:0000313" key="7">
    <source>
        <dbReference type="EMBL" id="EDX77109.1"/>
    </source>
</evidence>
<proteinExistence type="inferred from homology"/>
<dbReference type="eggNOG" id="COG0628">
    <property type="taxonomic scope" value="Bacteria"/>
</dbReference>
<comment type="similarity">
    <text evidence="2">Belongs to the autoinducer-2 exporter (AI-2E) (TC 2.A.86) family.</text>
</comment>
<evidence type="ECO:0000256" key="4">
    <source>
        <dbReference type="ARBA" id="ARBA00022989"/>
    </source>
</evidence>
<dbReference type="EMBL" id="DS989844">
    <property type="protein sequence ID" value="EDX77109.1"/>
    <property type="molecule type" value="Genomic_DNA"/>
</dbReference>
<evidence type="ECO:0000256" key="2">
    <source>
        <dbReference type="ARBA" id="ARBA00009773"/>
    </source>
</evidence>
<evidence type="ECO:0008006" key="9">
    <source>
        <dbReference type="Google" id="ProtNLM"/>
    </source>
</evidence>
<feature type="transmembrane region" description="Helical" evidence="6">
    <location>
        <begin position="30"/>
        <end position="52"/>
    </location>
</feature>
<protein>
    <recommendedName>
        <fullName evidence="9">AI-2E family transporter</fullName>
    </recommendedName>
</protein>
<keyword evidence="4 6" id="KW-1133">Transmembrane helix</keyword>
<dbReference type="Proteomes" id="UP000003835">
    <property type="component" value="Unassembled WGS sequence"/>
</dbReference>
<keyword evidence="8" id="KW-1185">Reference proteome</keyword>
<name>B4VLC5_9CYAN</name>
<evidence type="ECO:0000256" key="3">
    <source>
        <dbReference type="ARBA" id="ARBA00022692"/>
    </source>
</evidence>
<evidence type="ECO:0000313" key="8">
    <source>
        <dbReference type="Proteomes" id="UP000003835"/>
    </source>
</evidence>
<dbReference type="Pfam" id="PF01594">
    <property type="entry name" value="AI-2E_transport"/>
    <property type="match status" value="1"/>
</dbReference>
<comment type="subcellular location">
    <subcellularLocation>
        <location evidence="1">Membrane</location>
        <topology evidence="1">Multi-pass membrane protein</topology>
    </subcellularLocation>
</comment>
<sequence>MLVVAIIIEQIIENVIAPRLLGGFTGLNPVWLLVSLLIGAKIGGVVGLLIAVPMAGFIKSTATVWKTQKRPLL</sequence>
<dbReference type="InterPro" id="IPR002549">
    <property type="entry name" value="AI-2E-like"/>
</dbReference>
<keyword evidence="5 6" id="KW-0472">Membrane</keyword>
<dbReference type="GO" id="GO:0016020">
    <property type="term" value="C:membrane"/>
    <property type="evidence" value="ECO:0007669"/>
    <property type="project" value="UniProtKB-SubCell"/>
</dbReference>
<evidence type="ECO:0000256" key="5">
    <source>
        <dbReference type="ARBA" id="ARBA00023136"/>
    </source>
</evidence>
<reference evidence="7 8" key="1">
    <citation type="submission" date="2008-07" db="EMBL/GenBank/DDBJ databases">
        <authorList>
            <person name="Tandeau de Marsac N."/>
            <person name="Ferriera S."/>
            <person name="Johnson J."/>
            <person name="Kravitz S."/>
            <person name="Beeson K."/>
            <person name="Sutton G."/>
            <person name="Rogers Y.-H."/>
            <person name="Friedman R."/>
            <person name="Frazier M."/>
            <person name="Venter J.C."/>
        </authorList>
    </citation>
    <scope>NUCLEOTIDE SEQUENCE [LARGE SCALE GENOMIC DNA]</scope>
    <source>
        <strain evidence="7 8">PCC 7420</strain>
    </source>
</reference>
<dbReference type="STRING" id="118168.MC7420_246"/>
<accession>B4VLC5</accession>
<keyword evidence="3 6" id="KW-0812">Transmembrane</keyword>
<evidence type="ECO:0000256" key="1">
    <source>
        <dbReference type="ARBA" id="ARBA00004141"/>
    </source>
</evidence>
<gene>
    <name evidence="7" type="ORF">MC7420_246</name>
</gene>
<organism evidence="7 8">
    <name type="scientific">Coleofasciculus chthonoplastes PCC 7420</name>
    <dbReference type="NCBI Taxonomy" id="118168"/>
    <lineage>
        <taxon>Bacteria</taxon>
        <taxon>Bacillati</taxon>
        <taxon>Cyanobacteriota</taxon>
        <taxon>Cyanophyceae</taxon>
        <taxon>Coleofasciculales</taxon>
        <taxon>Coleofasciculaceae</taxon>
        <taxon>Coleofasciculus</taxon>
    </lineage>
</organism>
<dbReference type="AlphaFoldDB" id="B4VLC5"/>